<evidence type="ECO:0000313" key="17">
    <source>
        <dbReference type="Proteomes" id="UP000728032"/>
    </source>
</evidence>
<dbReference type="CDD" id="cd07170">
    <property type="entry name" value="NR_DBD_ERR"/>
    <property type="match status" value="1"/>
</dbReference>
<keyword evidence="10 12" id="KW-0675">Receptor</keyword>
<dbReference type="PANTHER" id="PTHR48092">
    <property type="entry name" value="KNIRPS-RELATED PROTEIN-RELATED"/>
    <property type="match status" value="1"/>
</dbReference>
<dbReference type="InterPro" id="IPR001628">
    <property type="entry name" value="Znf_hrmn_rcpt"/>
</dbReference>
<organism evidence="16">
    <name type="scientific">Oppiella nova</name>
    <dbReference type="NCBI Taxonomy" id="334625"/>
    <lineage>
        <taxon>Eukaryota</taxon>
        <taxon>Metazoa</taxon>
        <taxon>Ecdysozoa</taxon>
        <taxon>Arthropoda</taxon>
        <taxon>Chelicerata</taxon>
        <taxon>Arachnida</taxon>
        <taxon>Acari</taxon>
        <taxon>Acariformes</taxon>
        <taxon>Sarcoptiformes</taxon>
        <taxon>Oribatida</taxon>
        <taxon>Brachypylina</taxon>
        <taxon>Oppioidea</taxon>
        <taxon>Oppiidae</taxon>
        <taxon>Oppiella</taxon>
    </lineage>
</organism>
<dbReference type="InterPro" id="IPR001723">
    <property type="entry name" value="Nuclear_hrmn_rcpt"/>
</dbReference>
<protein>
    <recommendedName>
        <fullName evidence="18">Estrogen-related receptor</fullName>
    </recommendedName>
</protein>
<feature type="domain" description="Nuclear receptor" evidence="14">
    <location>
        <begin position="151"/>
        <end position="226"/>
    </location>
</feature>
<evidence type="ECO:0000256" key="8">
    <source>
        <dbReference type="ARBA" id="ARBA00023125"/>
    </source>
</evidence>
<keyword evidence="9 12" id="KW-0804">Transcription</keyword>
<evidence type="ECO:0000256" key="1">
    <source>
        <dbReference type="ARBA" id="ARBA00005413"/>
    </source>
</evidence>
<dbReference type="OrthoDB" id="5799427at2759"/>
<dbReference type="InterPro" id="IPR013088">
    <property type="entry name" value="Znf_NHR/GATA"/>
</dbReference>
<dbReference type="GO" id="GO:0003707">
    <property type="term" value="F:nuclear steroid receptor activity"/>
    <property type="evidence" value="ECO:0007669"/>
    <property type="project" value="InterPro"/>
</dbReference>
<dbReference type="EMBL" id="CAJPVJ010002041">
    <property type="protein sequence ID" value="CAG2165692.1"/>
    <property type="molecule type" value="Genomic_DNA"/>
</dbReference>
<feature type="compositionally biased region" description="Low complexity" evidence="13">
    <location>
        <begin position="100"/>
        <end position="113"/>
    </location>
</feature>
<dbReference type="SUPFAM" id="SSF57716">
    <property type="entry name" value="Glucocorticoid receptor-like (DNA-binding domain)"/>
    <property type="match status" value="1"/>
</dbReference>
<keyword evidence="17" id="KW-1185">Reference proteome</keyword>
<dbReference type="Pfam" id="PF00105">
    <property type="entry name" value="zf-C4"/>
    <property type="match status" value="1"/>
</dbReference>
<dbReference type="InterPro" id="IPR035500">
    <property type="entry name" value="NHR-like_dom_sf"/>
</dbReference>
<evidence type="ECO:0000259" key="15">
    <source>
        <dbReference type="PROSITE" id="PS51843"/>
    </source>
</evidence>
<evidence type="ECO:0000256" key="3">
    <source>
        <dbReference type="ARBA" id="ARBA00022723"/>
    </source>
</evidence>
<dbReference type="Proteomes" id="UP000728032">
    <property type="component" value="Unassembled WGS sequence"/>
</dbReference>
<dbReference type="PROSITE" id="PS51843">
    <property type="entry name" value="NR_LBD"/>
    <property type="match status" value="1"/>
</dbReference>
<dbReference type="InterPro" id="IPR000536">
    <property type="entry name" value="Nucl_hrmn_rcpt_lig-bd"/>
</dbReference>
<sequence>MSISGHTNGVIVTKNANSSIKSEVIDMKVKDNCLAKSLTQLKTSIGSVNCNSNVMIFCGQKSRQRNDSVSSMSTISTTNASNPPKQEVILTYHSMDLYSTSGEQSEPSSSPLSANETQPQDMFCSSTMSGDCSSNTSADIIDAKSGDNSPKRVCLVCGDTASGFHYGVASCEACKAFFKRTIQGNIEYTCPAANDCEINKRRRKACQACRFQKCLRMGMLKEGVRLDRVRGGRQKYRRSSESPYQMQNMSPIKKTSIEENKIISALIGCEPEPLLAMSCQNSPTSPSTQYKSICLLSDLVDRELVATIGWAKQIPGFTDLILNDQMRLLQTTWAEVLSLSLAFRSHQYCMQSTAPTSASAGTTPTKLVFANDLIMDSEQAGQCRADELFNHSIQLVKRLNLIKIAKEEYLLLKAILLTNADILLEDSQSVYKLRETLLTTLQECVSVLRPFNCVNHLSQLLLCMPLLRQLDGVTRRYWNSVRRESNVPMNKLFVEMLESNITMR</sequence>
<dbReference type="EMBL" id="OC916866">
    <property type="protein sequence ID" value="CAD7645481.1"/>
    <property type="molecule type" value="Genomic_DNA"/>
</dbReference>
<dbReference type="PRINTS" id="PR00047">
    <property type="entry name" value="STROIDFINGER"/>
</dbReference>
<dbReference type="SUPFAM" id="SSF48508">
    <property type="entry name" value="Nuclear receptor ligand-binding domain"/>
    <property type="match status" value="1"/>
</dbReference>
<evidence type="ECO:0000256" key="7">
    <source>
        <dbReference type="ARBA" id="ARBA00023121"/>
    </source>
</evidence>
<dbReference type="InterPro" id="IPR024178">
    <property type="entry name" value="Est_rcpt/est-rel_rcp"/>
</dbReference>
<dbReference type="FunFam" id="3.30.50.10:FF:000139">
    <property type="entry name" value="Estrogen receptor beta a variant b"/>
    <property type="match status" value="1"/>
</dbReference>
<dbReference type="AlphaFoldDB" id="A0A7R9LPR1"/>
<keyword evidence="4" id="KW-0863">Zinc-finger</keyword>
<accession>A0A7R9LPR1</accession>
<dbReference type="GO" id="GO:0005634">
    <property type="term" value="C:nucleus"/>
    <property type="evidence" value="ECO:0007669"/>
    <property type="project" value="UniProtKB-SubCell"/>
</dbReference>
<dbReference type="SMART" id="SM00399">
    <property type="entry name" value="ZnF_C4"/>
    <property type="match status" value="1"/>
</dbReference>
<dbReference type="PRINTS" id="PR00398">
    <property type="entry name" value="STRDHORMONER"/>
</dbReference>
<comment type="similarity">
    <text evidence="1 12">Belongs to the nuclear hormone receptor family. NR3 subfamily.</text>
</comment>
<reference evidence="16" key="1">
    <citation type="submission" date="2020-11" db="EMBL/GenBank/DDBJ databases">
        <authorList>
            <person name="Tran Van P."/>
        </authorList>
    </citation>
    <scope>NUCLEOTIDE SEQUENCE</scope>
</reference>
<keyword evidence="8" id="KW-0238">DNA-binding</keyword>
<evidence type="ECO:0000256" key="4">
    <source>
        <dbReference type="ARBA" id="ARBA00022771"/>
    </source>
</evidence>
<gene>
    <name evidence="16" type="ORF">ONB1V03_LOCUS5230</name>
</gene>
<evidence type="ECO:0000256" key="10">
    <source>
        <dbReference type="ARBA" id="ARBA00023170"/>
    </source>
</evidence>
<dbReference type="PROSITE" id="PS51030">
    <property type="entry name" value="NUCLEAR_REC_DBD_2"/>
    <property type="match status" value="1"/>
</dbReference>
<feature type="region of interest" description="Disordered" evidence="13">
    <location>
        <begin position="100"/>
        <end position="119"/>
    </location>
</feature>
<dbReference type="GO" id="GO:0008270">
    <property type="term" value="F:zinc ion binding"/>
    <property type="evidence" value="ECO:0007669"/>
    <property type="project" value="UniProtKB-KW"/>
</dbReference>
<evidence type="ECO:0008006" key="18">
    <source>
        <dbReference type="Google" id="ProtNLM"/>
    </source>
</evidence>
<dbReference type="InterPro" id="IPR050200">
    <property type="entry name" value="Nuclear_hormone_rcpt_NR3"/>
</dbReference>
<dbReference type="PIRSF" id="PIRSF002527">
    <property type="entry name" value="ER-like_NR"/>
    <property type="match status" value="1"/>
</dbReference>
<dbReference type="PROSITE" id="PS00031">
    <property type="entry name" value="NUCLEAR_REC_DBD_1"/>
    <property type="match status" value="1"/>
</dbReference>
<evidence type="ECO:0000259" key="14">
    <source>
        <dbReference type="PROSITE" id="PS51030"/>
    </source>
</evidence>
<evidence type="ECO:0000256" key="13">
    <source>
        <dbReference type="SAM" id="MobiDB-lite"/>
    </source>
</evidence>
<evidence type="ECO:0000256" key="2">
    <source>
        <dbReference type="ARBA" id="ARBA00022665"/>
    </source>
</evidence>
<evidence type="ECO:0000256" key="9">
    <source>
        <dbReference type="ARBA" id="ARBA00023163"/>
    </source>
</evidence>
<evidence type="ECO:0000256" key="11">
    <source>
        <dbReference type="ARBA" id="ARBA00023242"/>
    </source>
</evidence>
<dbReference type="Gene3D" id="3.30.50.10">
    <property type="entry name" value="Erythroid Transcription Factor GATA-1, subunit A"/>
    <property type="match status" value="1"/>
</dbReference>
<keyword evidence="7" id="KW-0446">Lipid-binding</keyword>
<keyword evidence="11 12" id="KW-0539">Nucleus</keyword>
<evidence type="ECO:0000256" key="5">
    <source>
        <dbReference type="ARBA" id="ARBA00022833"/>
    </source>
</evidence>
<keyword evidence="6 12" id="KW-0805">Transcription regulation</keyword>
<evidence type="ECO:0000256" key="12">
    <source>
        <dbReference type="PIRNR" id="PIRNR002527"/>
    </source>
</evidence>
<dbReference type="GO" id="GO:0005496">
    <property type="term" value="F:steroid binding"/>
    <property type="evidence" value="ECO:0007669"/>
    <property type="project" value="UniProtKB-KW"/>
</dbReference>
<evidence type="ECO:0000313" key="16">
    <source>
        <dbReference type="EMBL" id="CAD7645481.1"/>
    </source>
</evidence>
<comment type="subcellular location">
    <subcellularLocation>
        <location evidence="12">Nucleus</location>
    </subcellularLocation>
</comment>
<name>A0A7R9LPR1_9ACAR</name>
<dbReference type="SMART" id="SM00430">
    <property type="entry name" value="HOLI"/>
    <property type="match status" value="1"/>
</dbReference>
<keyword evidence="3" id="KW-0479">Metal-binding</keyword>
<proteinExistence type="inferred from homology"/>
<feature type="domain" description="NR LBD" evidence="15">
    <location>
        <begin position="258"/>
        <end position="500"/>
    </location>
</feature>
<dbReference type="GO" id="GO:0043565">
    <property type="term" value="F:sequence-specific DNA binding"/>
    <property type="evidence" value="ECO:0007669"/>
    <property type="project" value="InterPro"/>
</dbReference>
<evidence type="ECO:0000256" key="6">
    <source>
        <dbReference type="ARBA" id="ARBA00023015"/>
    </source>
</evidence>
<keyword evidence="5" id="KW-0862">Zinc</keyword>
<dbReference type="Gene3D" id="1.10.565.10">
    <property type="entry name" value="Retinoid X Receptor"/>
    <property type="match status" value="1"/>
</dbReference>
<keyword evidence="2" id="KW-0754">Steroid-binding</keyword>
<dbReference type="Pfam" id="PF00104">
    <property type="entry name" value="Hormone_recep"/>
    <property type="match status" value="1"/>
</dbReference>